<dbReference type="SUPFAM" id="SSF53448">
    <property type="entry name" value="Nucleotide-diphospho-sugar transferases"/>
    <property type="match status" value="1"/>
</dbReference>
<protein>
    <recommendedName>
        <fullName evidence="4">Glycosyltransferase family 8 protein</fullName>
    </recommendedName>
</protein>
<name>A0A8H5BRL5_9AGAR</name>
<proteinExistence type="predicted"/>
<keyword evidence="1" id="KW-0472">Membrane</keyword>
<feature type="transmembrane region" description="Helical" evidence="1">
    <location>
        <begin position="91"/>
        <end position="109"/>
    </location>
</feature>
<gene>
    <name evidence="2" type="ORF">D9619_004872</name>
</gene>
<evidence type="ECO:0000313" key="3">
    <source>
        <dbReference type="Proteomes" id="UP000567179"/>
    </source>
</evidence>
<evidence type="ECO:0008006" key="4">
    <source>
        <dbReference type="Google" id="ProtNLM"/>
    </source>
</evidence>
<organism evidence="2 3">
    <name type="scientific">Psilocybe cf. subviscida</name>
    <dbReference type="NCBI Taxonomy" id="2480587"/>
    <lineage>
        <taxon>Eukaryota</taxon>
        <taxon>Fungi</taxon>
        <taxon>Dikarya</taxon>
        <taxon>Basidiomycota</taxon>
        <taxon>Agaricomycotina</taxon>
        <taxon>Agaricomycetes</taxon>
        <taxon>Agaricomycetidae</taxon>
        <taxon>Agaricales</taxon>
        <taxon>Agaricineae</taxon>
        <taxon>Strophariaceae</taxon>
        <taxon>Psilocybe</taxon>
    </lineage>
</organism>
<dbReference type="OrthoDB" id="411524at2759"/>
<keyword evidence="3" id="KW-1185">Reference proteome</keyword>
<dbReference type="Proteomes" id="UP000567179">
    <property type="component" value="Unassembled WGS sequence"/>
</dbReference>
<dbReference type="EMBL" id="JAACJJ010000014">
    <property type="protein sequence ID" value="KAF5327037.1"/>
    <property type="molecule type" value="Genomic_DNA"/>
</dbReference>
<dbReference type="InterPro" id="IPR029044">
    <property type="entry name" value="Nucleotide-diphossugar_trans"/>
</dbReference>
<keyword evidence="1" id="KW-1133">Transmembrane helix</keyword>
<dbReference type="Gene3D" id="3.90.550.10">
    <property type="entry name" value="Spore Coat Polysaccharide Biosynthesis Protein SpsA, Chain A"/>
    <property type="match status" value="1"/>
</dbReference>
<comment type="caution">
    <text evidence="2">The sequence shown here is derived from an EMBL/GenBank/DDBJ whole genome shotgun (WGS) entry which is preliminary data.</text>
</comment>
<evidence type="ECO:0000256" key="1">
    <source>
        <dbReference type="SAM" id="Phobius"/>
    </source>
</evidence>
<evidence type="ECO:0000313" key="2">
    <source>
        <dbReference type="EMBL" id="KAF5327037.1"/>
    </source>
</evidence>
<accession>A0A8H5BRL5</accession>
<dbReference type="AlphaFoldDB" id="A0A8H5BRL5"/>
<sequence length="511" mass="57435">MGSDKVAAAFFRDNRPIRKFICMAKTDNLLLTPPHLAQLEFLQVTLSDETTLPFAGHLTSLLVLELSKGLIFSNEIELLDVHAIMLSRRSVYLLALLLSVSLLLFWHTVPVSSITQVSSTHETAPHTDVSLPKPPSTPPTPPTLNPIVLTLVLMGSPAARKGIVTIKSALMHSSRPIELHLICTEDAVAILEAPLRLVKRPYYDLKVTLHIVEPEHVKEQLRRAELSTDTGFMTKLLIHKVLQEVEKTIFVDTDMIFMVDPVQLWDTFEAVNEQTLMAFPTLGPTSHAGQVCTCVMLLNLKRMRNPRSPKPPSSNANSTFLIPTPYHPDILTTALMAGTKAGLPNMFGHPEDCMSFNPLWPPFGNQGIVYVLWVEKPYLFQDLLHRWDITHCREHYGLKLVEDPKDHTETKAMMTEEEHIQNQGWKVDGGEGSVIPGILHFNCQSDAGANVWEWPENHDGKSNTWVLMVTSIVEYKWVWLNRATASHSAHMSIVKKVGVWWLDEDKDGLVD</sequence>
<keyword evidence="1" id="KW-0812">Transmembrane</keyword>
<reference evidence="2 3" key="1">
    <citation type="journal article" date="2020" name="ISME J.">
        <title>Uncovering the hidden diversity of litter-decomposition mechanisms in mushroom-forming fungi.</title>
        <authorList>
            <person name="Floudas D."/>
            <person name="Bentzer J."/>
            <person name="Ahren D."/>
            <person name="Johansson T."/>
            <person name="Persson P."/>
            <person name="Tunlid A."/>
        </authorList>
    </citation>
    <scope>NUCLEOTIDE SEQUENCE [LARGE SCALE GENOMIC DNA]</scope>
    <source>
        <strain evidence="2 3">CBS 101986</strain>
    </source>
</reference>